<organism evidence="2 3">
    <name type="scientific">Durusdinium trenchii</name>
    <dbReference type="NCBI Taxonomy" id="1381693"/>
    <lineage>
        <taxon>Eukaryota</taxon>
        <taxon>Sar</taxon>
        <taxon>Alveolata</taxon>
        <taxon>Dinophyceae</taxon>
        <taxon>Suessiales</taxon>
        <taxon>Symbiodiniaceae</taxon>
        <taxon>Durusdinium</taxon>
    </lineage>
</organism>
<accession>A0ABP0I221</accession>
<proteinExistence type="predicted"/>
<feature type="compositionally biased region" description="Polar residues" evidence="1">
    <location>
        <begin position="9"/>
        <end position="25"/>
    </location>
</feature>
<keyword evidence="3" id="KW-1185">Reference proteome</keyword>
<feature type="compositionally biased region" description="Polar residues" evidence="1">
    <location>
        <begin position="109"/>
        <end position="121"/>
    </location>
</feature>
<sequence>MDVPDPVPATSSVSADHPSSGNRTPRGSPVKKEKKPKLETKPVQVIKSELKQQKTSDLKAKKPSVPDASAACGAPQVDVKKQEKCAAKKEFPAKVKLETAKVKLERGLTTPTKQSPETPKATQRKEKRRFDKVDKVIATGTDLGQAQHAENVAKDGVYLDALDLSVIAQSFDEPFMVRDTHAKTLEIAAIADYVKELVPGSSLDLKTSSGKQWTFILCNANYDSCEELNHWVPAISSANVGEEYLRSLMGLENCQVDLKIAETQHRYIELLGKHGHDKASAEESSLLDRAEQEMFRAQNWQKFRTRCATVGLHPMEVPCDGNCLVWSALVLISGEYDQPPESHSEMMNIRKKLSQDWMLLQEWDVWRSLFHTMHSDFGADTPKKVKPNASAELTSTPIHDEISEEGEAQDGGPDDQAKVKSEEAEIFVPECEATGNEPQPVQKRRRCGKKKNKTIEERKLIRLRKFLAKSGAQYARWQSLHWQAAGSKKCGTCPDGKYTDFQKSLAFKSPEDRNTTCPACKSFLELINFDDVACKQYMDSRLSDDDGSDQEADASATTAIVLANVPYEKNSDHPDHGGPAPLAADAEEVDLSLDALCRSVDPYYQVFDACNTKPSDALYFLRQHRDGQTHQRLLQARLEAEVSANLRSTAMDVPCEGLSLKDERCGAMIHLQEHVHTWVAWRCLCTELRKHHFSFTECDGSYIVRHDDCKKRCEHLVGQRSVCSSCLSMSRLSKCVVKHGVKKFAAEILFSKLYESQERLAERIANMKQSFLYERYTSRVNQILNLDTSQLQAWVRSSFMSTRKDRRNAELESFLSSVVQPCMGINIFAAVKAKPDLISAQVHFERFLANESIDEMERVNVAIAQAAISGKMQQHPIQGLILSCLRTLERAADGFHGPSLTRGRVANDSALASEKAKSLAREAGLMLSLAGANKGLLRKFGVDTKVMTRHSNYTEKLEQASLPIPFLSLSSHDQIQQNMQMIDQQLAFLACPWYYVCNMDGDPSMLSVNWSNKGALLWSLSTALCVAPSLHKGLTVKERAECALSGFLAWDLWQLTAARKESQEGARVGEYSMAAVTVENLQNVCLSVLTILLTKPANAELSVETFVRTSALYALQKMAKAECPSNSKKVEEPALTEKQFQSCCQKAFDSAVALVSWAGGFEADSLKKYYTECCSVNWFQTMQQAAPEFCEDDQESDNEDDALRSARTPTTAESCKHVLVEIQRLCQDQGSAEEMPEPSMKETDLRRLDESDRKSFLEKMESARVEKEGKLGCGVDGADGAWLPGKPNTVSEKTGHVIIYVRQDGTMKTGLVTTVWKAGKKKKIVEDSTEFKCTGESPCRVYPFDALVAILDCKPESKRKPYECVETFYVELTEESVAATKSAGKHVAGTWLTGGPQKAPRIRRKRVFKVAARAVKSIQSAKKKASKGVPGKSASSKPSVMPVKKSALKQKSVSIEPVPQNFTRSSTGFKLIREQMSALRNLDRAAFAAKPAFAADTGACRLQYLDLYYLVFAQ</sequence>
<feature type="region of interest" description="Disordered" evidence="1">
    <location>
        <begin position="393"/>
        <end position="420"/>
    </location>
</feature>
<feature type="compositionally biased region" description="Basic and acidic residues" evidence="1">
    <location>
        <begin position="1239"/>
        <end position="1248"/>
    </location>
</feature>
<dbReference type="Proteomes" id="UP001642464">
    <property type="component" value="Unassembled WGS sequence"/>
</dbReference>
<gene>
    <name evidence="2" type="ORF">SCF082_LOCUS4883</name>
</gene>
<feature type="region of interest" description="Disordered" evidence="1">
    <location>
        <begin position="1"/>
        <end position="79"/>
    </location>
</feature>
<feature type="compositionally biased region" description="Low complexity" evidence="1">
    <location>
        <begin position="1432"/>
        <end position="1442"/>
    </location>
</feature>
<dbReference type="EMBL" id="CAXAMM010002559">
    <property type="protein sequence ID" value="CAK8996642.1"/>
    <property type="molecule type" value="Genomic_DNA"/>
</dbReference>
<comment type="caution">
    <text evidence="2">The sequence shown here is derived from an EMBL/GenBank/DDBJ whole genome shotgun (WGS) entry which is preliminary data.</text>
</comment>
<protein>
    <submittedName>
        <fullName evidence="2">Uncharacterized protein</fullName>
    </submittedName>
</protein>
<feature type="region of interest" description="Disordered" evidence="1">
    <location>
        <begin position="1189"/>
        <end position="1209"/>
    </location>
</feature>
<evidence type="ECO:0000313" key="3">
    <source>
        <dbReference type="Proteomes" id="UP001642464"/>
    </source>
</evidence>
<reference evidence="2 3" key="1">
    <citation type="submission" date="2024-02" db="EMBL/GenBank/DDBJ databases">
        <authorList>
            <person name="Chen Y."/>
            <person name="Shah S."/>
            <person name="Dougan E. K."/>
            <person name="Thang M."/>
            <person name="Chan C."/>
        </authorList>
    </citation>
    <scope>NUCLEOTIDE SEQUENCE [LARGE SCALE GENOMIC DNA]</scope>
</reference>
<name>A0ABP0I221_9DINO</name>
<evidence type="ECO:0000256" key="1">
    <source>
        <dbReference type="SAM" id="MobiDB-lite"/>
    </source>
</evidence>
<feature type="region of interest" description="Disordered" evidence="1">
    <location>
        <begin position="1228"/>
        <end position="1248"/>
    </location>
</feature>
<evidence type="ECO:0000313" key="2">
    <source>
        <dbReference type="EMBL" id="CAK8996642.1"/>
    </source>
</evidence>
<feature type="compositionally biased region" description="Basic and acidic residues" evidence="1">
    <location>
        <begin position="48"/>
        <end position="60"/>
    </location>
</feature>
<feature type="compositionally biased region" description="Acidic residues" evidence="1">
    <location>
        <begin position="1189"/>
        <end position="1200"/>
    </location>
</feature>
<feature type="region of interest" description="Disordered" evidence="1">
    <location>
        <begin position="105"/>
        <end position="131"/>
    </location>
</feature>
<feature type="region of interest" description="Disordered" evidence="1">
    <location>
        <begin position="1421"/>
        <end position="1442"/>
    </location>
</feature>